<evidence type="ECO:0000256" key="5">
    <source>
        <dbReference type="ARBA" id="ARBA00022741"/>
    </source>
</evidence>
<evidence type="ECO:0000256" key="8">
    <source>
        <dbReference type="ARBA" id="ARBA00023306"/>
    </source>
</evidence>
<dbReference type="Gene3D" id="3.40.50.300">
    <property type="entry name" value="P-loop containing nucleotide triphosphate hydrolases"/>
    <property type="match status" value="1"/>
</dbReference>
<feature type="domain" description="ABC transporter" evidence="10">
    <location>
        <begin position="2"/>
        <end position="226"/>
    </location>
</feature>
<name>A0A2H0TCA6_9BACT</name>
<proteinExistence type="inferred from homology"/>
<dbReference type="PROSITE" id="PS50893">
    <property type="entry name" value="ABC_TRANSPORTER_2"/>
    <property type="match status" value="1"/>
</dbReference>
<dbReference type="InterPro" id="IPR003593">
    <property type="entry name" value="AAA+_ATPase"/>
</dbReference>
<evidence type="ECO:0000256" key="4">
    <source>
        <dbReference type="ARBA" id="ARBA00022618"/>
    </source>
</evidence>
<dbReference type="InterPro" id="IPR027417">
    <property type="entry name" value="P-loop_NTPase"/>
</dbReference>
<keyword evidence="4 9" id="KW-0132">Cell division</keyword>
<sequence>MIFFDHVSKVYSPTSTALEDVSFRIEPREFVSIVGQSGAGKSTLLKLLLAEDMPSEGRVFFEDIDVHSVSRSDLPVFRRKIGTVFQDFKLLPSKTAFENVAFAMEAAGASDEDIETDVPQVLELVGLIDKAHHFPHELSGGEKQRVSIARAIVNRPDLIIADEPTGNLDPTNTHEIIELLKKINSFDTTVIMATHNRDIVNALERRVITLEGGRITRDAKKGKYIL</sequence>
<keyword evidence="7 9" id="KW-0472">Membrane</keyword>
<protein>
    <recommendedName>
        <fullName evidence="2 9">Cell division ATP-binding protein FtsE</fullName>
    </recommendedName>
</protein>
<dbReference type="PANTHER" id="PTHR24220">
    <property type="entry name" value="IMPORT ATP-BINDING PROTEIN"/>
    <property type="match status" value="1"/>
</dbReference>
<dbReference type="PROSITE" id="PS00211">
    <property type="entry name" value="ABC_TRANSPORTER_1"/>
    <property type="match status" value="1"/>
</dbReference>
<accession>A0A2H0TCA6</accession>
<keyword evidence="8 9" id="KW-0131">Cell cycle</keyword>
<dbReference type="GO" id="GO:0005886">
    <property type="term" value="C:plasma membrane"/>
    <property type="evidence" value="ECO:0007669"/>
    <property type="project" value="UniProtKB-SubCell"/>
</dbReference>
<comment type="subcellular location">
    <subcellularLocation>
        <location evidence="9">Cell membrane</location>
        <topology evidence="9">Peripheral membrane protein</topology>
        <orientation evidence="9">Cytoplasmic side</orientation>
    </subcellularLocation>
</comment>
<comment type="subunit">
    <text evidence="9">Homodimer. Forms a membrane-associated complex with FtsX.</text>
</comment>
<evidence type="ECO:0000313" key="12">
    <source>
        <dbReference type="Proteomes" id="UP000231503"/>
    </source>
</evidence>
<keyword evidence="5 9" id="KW-0547">Nucleotide-binding</keyword>
<dbReference type="GO" id="GO:0022857">
    <property type="term" value="F:transmembrane transporter activity"/>
    <property type="evidence" value="ECO:0007669"/>
    <property type="project" value="TreeGrafter"/>
</dbReference>
<dbReference type="FunFam" id="3.40.50.300:FF:000056">
    <property type="entry name" value="Cell division ATP-binding protein FtsE"/>
    <property type="match status" value="1"/>
</dbReference>
<comment type="caution">
    <text evidence="11">The sequence shown here is derived from an EMBL/GenBank/DDBJ whole genome shotgun (WGS) entry which is preliminary data.</text>
</comment>
<evidence type="ECO:0000256" key="1">
    <source>
        <dbReference type="ARBA" id="ARBA00005417"/>
    </source>
</evidence>
<dbReference type="SMART" id="SM00382">
    <property type="entry name" value="AAA"/>
    <property type="match status" value="1"/>
</dbReference>
<comment type="function">
    <text evidence="9">Part of the ABC transporter FtsEX involved in cellular division.</text>
</comment>
<dbReference type="InterPro" id="IPR017871">
    <property type="entry name" value="ABC_transporter-like_CS"/>
</dbReference>
<evidence type="ECO:0000256" key="7">
    <source>
        <dbReference type="ARBA" id="ARBA00023136"/>
    </source>
</evidence>
<evidence type="ECO:0000259" key="10">
    <source>
        <dbReference type="PROSITE" id="PS50893"/>
    </source>
</evidence>
<dbReference type="SUPFAM" id="SSF52540">
    <property type="entry name" value="P-loop containing nucleoside triphosphate hydrolases"/>
    <property type="match status" value="1"/>
</dbReference>
<comment type="similarity">
    <text evidence="1 9">Belongs to the ABC transporter superfamily.</text>
</comment>
<organism evidence="11 12">
    <name type="scientific">Candidatus Niyogibacteria bacterium CG10_big_fil_rev_8_21_14_0_10_46_36</name>
    <dbReference type="NCBI Taxonomy" id="1974726"/>
    <lineage>
        <taxon>Bacteria</taxon>
        <taxon>Candidatus Niyogiibacteriota</taxon>
    </lineage>
</organism>
<dbReference type="PANTHER" id="PTHR24220:SF470">
    <property type="entry name" value="CELL DIVISION ATP-BINDING PROTEIN FTSE"/>
    <property type="match status" value="1"/>
</dbReference>
<reference evidence="12" key="1">
    <citation type="submission" date="2017-09" db="EMBL/GenBank/DDBJ databases">
        <title>Depth-based differentiation of microbial function through sediment-hosted aquifers and enrichment of novel symbionts in the deep terrestrial subsurface.</title>
        <authorList>
            <person name="Probst A.J."/>
            <person name="Ladd B."/>
            <person name="Jarett J.K."/>
            <person name="Geller-Mcgrath D.E."/>
            <person name="Sieber C.M.K."/>
            <person name="Emerson J.B."/>
            <person name="Anantharaman K."/>
            <person name="Thomas B.C."/>
            <person name="Malmstrom R."/>
            <person name="Stieglmeier M."/>
            <person name="Klingl A."/>
            <person name="Woyke T."/>
            <person name="Ryan C.M."/>
            <person name="Banfield J.F."/>
        </authorList>
    </citation>
    <scope>NUCLEOTIDE SEQUENCE [LARGE SCALE GENOMIC DNA]</scope>
</reference>
<keyword evidence="3 9" id="KW-1003">Cell membrane</keyword>
<dbReference type="InterPro" id="IPR005286">
    <property type="entry name" value="Cell_div_FtsE"/>
</dbReference>
<dbReference type="AlphaFoldDB" id="A0A2H0TCA6"/>
<evidence type="ECO:0000313" key="11">
    <source>
        <dbReference type="EMBL" id="PIR69189.1"/>
    </source>
</evidence>
<dbReference type="Pfam" id="PF00005">
    <property type="entry name" value="ABC_tran"/>
    <property type="match status" value="1"/>
</dbReference>
<keyword evidence="6 9" id="KW-0067">ATP-binding</keyword>
<evidence type="ECO:0000256" key="3">
    <source>
        <dbReference type="ARBA" id="ARBA00022475"/>
    </source>
</evidence>
<dbReference type="GO" id="GO:0051301">
    <property type="term" value="P:cell division"/>
    <property type="evidence" value="ECO:0007669"/>
    <property type="project" value="UniProtKB-UniRule"/>
</dbReference>
<dbReference type="GO" id="GO:0016887">
    <property type="term" value="F:ATP hydrolysis activity"/>
    <property type="evidence" value="ECO:0007669"/>
    <property type="project" value="InterPro"/>
</dbReference>
<evidence type="ECO:0000256" key="2">
    <source>
        <dbReference type="ARBA" id="ARBA00020019"/>
    </source>
</evidence>
<dbReference type="EMBL" id="PFCO01000009">
    <property type="protein sequence ID" value="PIR69189.1"/>
    <property type="molecule type" value="Genomic_DNA"/>
</dbReference>
<dbReference type="GO" id="GO:0005524">
    <property type="term" value="F:ATP binding"/>
    <property type="evidence" value="ECO:0007669"/>
    <property type="project" value="UniProtKB-UniRule"/>
</dbReference>
<dbReference type="Proteomes" id="UP000231503">
    <property type="component" value="Unassembled WGS sequence"/>
</dbReference>
<evidence type="ECO:0000256" key="6">
    <source>
        <dbReference type="ARBA" id="ARBA00022840"/>
    </source>
</evidence>
<evidence type="ECO:0000256" key="9">
    <source>
        <dbReference type="RuleBase" id="RU365094"/>
    </source>
</evidence>
<dbReference type="NCBIfam" id="TIGR02673">
    <property type="entry name" value="FtsE"/>
    <property type="match status" value="1"/>
</dbReference>
<dbReference type="InterPro" id="IPR003439">
    <property type="entry name" value="ABC_transporter-like_ATP-bd"/>
</dbReference>
<gene>
    <name evidence="9 11" type="primary">ftsE</name>
    <name evidence="11" type="ORF">COU47_03735</name>
</gene>
<dbReference type="InterPro" id="IPR015854">
    <property type="entry name" value="ABC_transpr_LolD-like"/>
</dbReference>